<protein>
    <submittedName>
        <fullName evidence="1">Disulfide oxidoreductase</fullName>
    </submittedName>
</protein>
<dbReference type="Gene3D" id="3.40.30.30">
    <property type="entry name" value="Hypothetical protein sa0798"/>
    <property type="match status" value="1"/>
</dbReference>
<sequence>MNKIELVVYGAETTCPSCVGMPSSTETFEWLQAAIDRKYEGHAISFVYVDIFNVGNESVERQDFAARVMDEDLFYPVIVVNGTIVGEGNPRLKDVYEEIEKLQN</sequence>
<accession>A0A917AWE5</accession>
<organism evidence="1 2">
    <name type="scientific">Priestia taiwanensis</name>
    <dbReference type="NCBI Taxonomy" id="1347902"/>
    <lineage>
        <taxon>Bacteria</taxon>
        <taxon>Bacillati</taxon>
        <taxon>Bacillota</taxon>
        <taxon>Bacilli</taxon>
        <taxon>Bacillales</taxon>
        <taxon>Bacillaceae</taxon>
        <taxon>Priestia</taxon>
    </lineage>
</organism>
<keyword evidence="2" id="KW-1185">Reference proteome</keyword>
<dbReference type="PIRSF" id="PIRSF010603">
    <property type="entry name" value="UCP010603"/>
    <property type="match status" value="1"/>
</dbReference>
<dbReference type="AlphaFoldDB" id="A0A917AWE5"/>
<gene>
    <name evidence="1" type="ORF">GCM10007140_32580</name>
</gene>
<dbReference type="SUPFAM" id="SSF52833">
    <property type="entry name" value="Thioredoxin-like"/>
    <property type="match status" value="1"/>
</dbReference>
<dbReference type="Pfam" id="PF07315">
    <property type="entry name" value="DUF1462"/>
    <property type="match status" value="1"/>
</dbReference>
<dbReference type="InterPro" id="IPR036249">
    <property type="entry name" value="Thioredoxin-like_sf"/>
</dbReference>
<name>A0A917AWE5_9BACI</name>
<reference evidence="1" key="1">
    <citation type="journal article" date="2014" name="Int. J. Syst. Evol. Microbiol.">
        <title>Complete genome sequence of Corynebacterium casei LMG S-19264T (=DSM 44701T), isolated from a smear-ripened cheese.</title>
        <authorList>
            <consortium name="US DOE Joint Genome Institute (JGI-PGF)"/>
            <person name="Walter F."/>
            <person name="Albersmeier A."/>
            <person name="Kalinowski J."/>
            <person name="Ruckert C."/>
        </authorList>
    </citation>
    <scope>NUCLEOTIDE SEQUENCE</scope>
    <source>
        <strain evidence="1">CGMCC 1.12698</strain>
    </source>
</reference>
<dbReference type="InterPro" id="IPR009190">
    <property type="entry name" value="DUF1462"/>
</dbReference>
<evidence type="ECO:0000313" key="2">
    <source>
        <dbReference type="Proteomes" id="UP000605259"/>
    </source>
</evidence>
<proteinExistence type="predicted"/>
<dbReference type="EMBL" id="BMFK01000004">
    <property type="protein sequence ID" value="GGE80554.1"/>
    <property type="molecule type" value="Genomic_DNA"/>
</dbReference>
<dbReference type="InterPro" id="IPR038218">
    <property type="entry name" value="YuzD-like_sp"/>
</dbReference>
<dbReference type="Proteomes" id="UP000605259">
    <property type="component" value="Unassembled WGS sequence"/>
</dbReference>
<evidence type="ECO:0000313" key="1">
    <source>
        <dbReference type="EMBL" id="GGE80554.1"/>
    </source>
</evidence>
<dbReference type="RefSeq" id="WP_373284261.1">
    <property type="nucleotide sequence ID" value="NZ_BMFK01000004.1"/>
</dbReference>
<reference evidence="1" key="2">
    <citation type="submission" date="2020-09" db="EMBL/GenBank/DDBJ databases">
        <authorList>
            <person name="Sun Q."/>
            <person name="Zhou Y."/>
        </authorList>
    </citation>
    <scope>NUCLEOTIDE SEQUENCE</scope>
    <source>
        <strain evidence="1">CGMCC 1.12698</strain>
    </source>
</reference>
<comment type="caution">
    <text evidence="1">The sequence shown here is derived from an EMBL/GenBank/DDBJ whole genome shotgun (WGS) entry which is preliminary data.</text>
</comment>